<dbReference type="EMBL" id="HBIM01024242">
    <property type="protein sequence ID" value="CAE0421316.1"/>
    <property type="molecule type" value="Transcribed_RNA"/>
</dbReference>
<evidence type="ECO:0008006" key="6">
    <source>
        <dbReference type="Google" id="ProtNLM"/>
    </source>
</evidence>
<evidence type="ECO:0000256" key="2">
    <source>
        <dbReference type="ARBA" id="ARBA00022763"/>
    </source>
</evidence>
<protein>
    <recommendedName>
        <fullName evidence="6">Centromere protein X</fullName>
    </recommendedName>
</protein>
<evidence type="ECO:0000256" key="4">
    <source>
        <dbReference type="ARBA" id="ARBA00023204"/>
    </source>
</evidence>
<dbReference type="AlphaFoldDB" id="A0A7S3LHE2"/>
<dbReference type="GO" id="GO:0051382">
    <property type="term" value="P:kinetochore assembly"/>
    <property type="evidence" value="ECO:0007669"/>
    <property type="project" value="InterPro"/>
</dbReference>
<keyword evidence="3" id="KW-0238">DNA-binding</keyword>
<evidence type="ECO:0000313" key="5">
    <source>
        <dbReference type="EMBL" id="CAE0421316.1"/>
    </source>
</evidence>
<proteinExistence type="inferred from homology"/>
<evidence type="ECO:0000256" key="1">
    <source>
        <dbReference type="ARBA" id="ARBA00009359"/>
    </source>
</evidence>
<evidence type="ECO:0000256" key="3">
    <source>
        <dbReference type="ARBA" id="ARBA00023125"/>
    </source>
</evidence>
<organism evidence="5">
    <name type="scientific">Amphora coffeiformis</name>
    <dbReference type="NCBI Taxonomy" id="265554"/>
    <lineage>
        <taxon>Eukaryota</taxon>
        <taxon>Sar</taxon>
        <taxon>Stramenopiles</taxon>
        <taxon>Ochrophyta</taxon>
        <taxon>Bacillariophyta</taxon>
        <taxon>Bacillariophyceae</taxon>
        <taxon>Bacillariophycidae</taxon>
        <taxon>Thalassiophysales</taxon>
        <taxon>Catenulaceae</taxon>
        <taxon>Amphora</taxon>
    </lineage>
</organism>
<dbReference type="CDD" id="cd22921">
    <property type="entry name" value="HFD_CENP-X"/>
    <property type="match status" value="1"/>
</dbReference>
<keyword evidence="4" id="KW-0234">DNA repair</keyword>
<sequence>MNNRDKPGPSSSSPAAFHPALVRKLVSMHLDEQSDKTAPPTLTSEAADAVGELLKIFVLEARNRAALDAEIERGVEEGDTLQIQADNITKISAEMLLDFS</sequence>
<dbReference type="Pfam" id="PF09415">
    <property type="entry name" value="CENP-X"/>
    <property type="match status" value="1"/>
</dbReference>
<gene>
    <name evidence="5" type="ORF">ACOF00016_LOCUS17958</name>
</gene>
<dbReference type="Gene3D" id="6.10.130.30">
    <property type="match status" value="1"/>
</dbReference>
<reference evidence="5" key="1">
    <citation type="submission" date="2021-01" db="EMBL/GenBank/DDBJ databases">
        <authorList>
            <person name="Corre E."/>
            <person name="Pelletier E."/>
            <person name="Niang G."/>
            <person name="Scheremetjew M."/>
            <person name="Finn R."/>
            <person name="Kale V."/>
            <person name="Holt S."/>
            <person name="Cochrane G."/>
            <person name="Meng A."/>
            <person name="Brown T."/>
            <person name="Cohen L."/>
        </authorList>
    </citation>
    <scope>NUCLEOTIDE SEQUENCE</scope>
    <source>
        <strain evidence="5">CCMP127</strain>
    </source>
</reference>
<comment type="similarity">
    <text evidence="1">Belongs to the CENP-X/MHF2 family.</text>
</comment>
<name>A0A7S3LHE2_9STRA</name>
<accession>A0A7S3LHE2</accession>
<keyword evidence="2" id="KW-0227">DNA damage</keyword>
<dbReference type="GO" id="GO:0003677">
    <property type="term" value="F:DNA binding"/>
    <property type="evidence" value="ECO:0007669"/>
    <property type="project" value="UniProtKB-KW"/>
</dbReference>
<dbReference type="GO" id="GO:0006281">
    <property type="term" value="P:DNA repair"/>
    <property type="evidence" value="ECO:0007669"/>
    <property type="project" value="UniProtKB-KW"/>
</dbReference>
<dbReference type="InterPro" id="IPR018552">
    <property type="entry name" value="CENP-X"/>
</dbReference>